<dbReference type="Proteomes" id="UP001500368">
    <property type="component" value="Unassembled WGS sequence"/>
</dbReference>
<protein>
    <recommendedName>
        <fullName evidence="3">Capsid maturation protease</fullName>
    </recommendedName>
</protein>
<dbReference type="EMBL" id="BAABLW010000007">
    <property type="protein sequence ID" value="GAA4923410.1"/>
    <property type="molecule type" value="Genomic_DNA"/>
</dbReference>
<dbReference type="InterPro" id="IPR057369">
    <property type="entry name" value="VG15"/>
</dbReference>
<dbReference type="Pfam" id="PF25310">
    <property type="entry name" value="VG15"/>
    <property type="match status" value="1"/>
</dbReference>
<proteinExistence type="predicted"/>
<evidence type="ECO:0000313" key="1">
    <source>
        <dbReference type="EMBL" id="GAA4923410.1"/>
    </source>
</evidence>
<reference evidence="2" key="1">
    <citation type="journal article" date="2019" name="Int. J. Syst. Evol. Microbiol.">
        <title>The Global Catalogue of Microorganisms (GCM) 10K type strain sequencing project: providing services to taxonomists for standard genome sequencing and annotation.</title>
        <authorList>
            <consortium name="The Broad Institute Genomics Platform"/>
            <consortium name="The Broad Institute Genome Sequencing Center for Infectious Disease"/>
            <person name="Wu L."/>
            <person name="Ma J."/>
        </authorList>
    </citation>
    <scope>NUCLEOTIDE SEQUENCE [LARGE SCALE GENOMIC DNA]</scope>
    <source>
        <strain evidence="2">JCM 19129</strain>
    </source>
</reference>
<name>A0ABP9G015_9MICC</name>
<evidence type="ECO:0000313" key="2">
    <source>
        <dbReference type="Proteomes" id="UP001500368"/>
    </source>
</evidence>
<comment type="caution">
    <text evidence="1">The sequence shown here is derived from an EMBL/GenBank/DDBJ whole genome shotgun (WGS) entry which is preliminary data.</text>
</comment>
<organism evidence="1 2">
    <name type="scientific">Nesterenkonia rhizosphaerae</name>
    <dbReference type="NCBI Taxonomy" id="1348272"/>
    <lineage>
        <taxon>Bacteria</taxon>
        <taxon>Bacillati</taxon>
        <taxon>Actinomycetota</taxon>
        <taxon>Actinomycetes</taxon>
        <taxon>Micrococcales</taxon>
        <taxon>Micrococcaceae</taxon>
        <taxon>Nesterenkonia</taxon>
    </lineage>
</organism>
<accession>A0ABP9G015</accession>
<dbReference type="RefSeq" id="WP_345477922.1">
    <property type="nucleotide sequence ID" value="NZ_BAABLW010000007.1"/>
</dbReference>
<evidence type="ECO:0008006" key="3">
    <source>
        <dbReference type="Google" id="ProtNLM"/>
    </source>
</evidence>
<gene>
    <name evidence="1" type="ORF">GCM10025790_20640</name>
</gene>
<keyword evidence="2" id="KW-1185">Reference proteome</keyword>
<sequence>MAQILLDFPSTDVPSIEDQVNQIFTARDFRQYDDAVDDLLTLALGSVSTAWHSVEDSSAERIRDELLLAVPETVRAFGPQISDVAAIEYQDLRSAAGIRSRHRALLAPPPPPSRTESLVRWSVGALFTPTSDRQQMWTNLAGGLIRILLDQQRQTMIDNAVDDIIDGPIGTQRLPRPGCCAFCAMLASRSAAFGVPDGQRTVIGRGVPLEAARPGAPGRRPGGVRPRGTQQIGQLYHDYCRCREVPVWRSTAVGLERDAEGYLEEYLEARRALSERKVLDYTQVKAEDGSLRRHYFWRDRETGERLDGNQASQILQWMRYQTGRK</sequence>